<evidence type="ECO:0000256" key="2">
    <source>
        <dbReference type="ARBA" id="ARBA00004050"/>
    </source>
</evidence>
<dbReference type="RefSeq" id="WP_125095547.1">
    <property type="nucleotide sequence ID" value="NZ_RRUE01000001.1"/>
</dbReference>
<evidence type="ECO:0000256" key="10">
    <source>
        <dbReference type="ARBA" id="ARBA00023004"/>
    </source>
</evidence>
<proteinExistence type="inferred from homology"/>
<protein>
    <recommendedName>
        <fullName evidence="5">Succinate dehydrogenase cytochrome b556 subunit</fullName>
    </recommendedName>
</protein>
<evidence type="ECO:0000256" key="4">
    <source>
        <dbReference type="ARBA" id="ARBA00007244"/>
    </source>
</evidence>
<keyword evidence="15" id="KW-1185">Reference proteome</keyword>
<comment type="caution">
    <text evidence="14">The sequence shown here is derived from an EMBL/GenBank/DDBJ whole genome shotgun (WGS) entry which is preliminary data.</text>
</comment>
<evidence type="ECO:0000256" key="1">
    <source>
        <dbReference type="ARBA" id="ARBA00001971"/>
    </source>
</evidence>
<evidence type="ECO:0000256" key="5">
    <source>
        <dbReference type="ARBA" id="ARBA00020076"/>
    </source>
</evidence>
<dbReference type="Pfam" id="PF01127">
    <property type="entry name" value="Sdh_cyt"/>
    <property type="match status" value="1"/>
</dbReference>
<keyword evidence="7 13" id="KW-0812">Transmembrane</keyword>
<evidence type="ECO:0000256" key="8">
    <source>
        <dbReference type="ARBA" id="ARBA00022723"/>
    </source>
</evidence>
<dbReference type="AlphaFoldDB" id="A0A3R8LT59"/>
<evidence type="ECO:0000256" key="12">
    <source>
        <dbReference type="ARBA" id="ARBA00025912"/>
    </source>
</evidence>
<comment type="cofactor">
    <cofactor evidence="1">
        <name>heme</name>
        <dbReference type="ChEBI" id="CHEBI:30413"/>
    </cofactor>
</comment>
<evidence type="ECO:0000256" key="9">
    <source>
        <dbReference type="ARBA" id="ARBA00022989"/>
    </source>
</evidence>
<dbReference type="GO" id="GO:0006099">
    <property type="term" value="P:tricarboxylic acid cycle"/>
    <property type="evidence" value="ECO:0007669"/>
    <property type="project" value="InterPro"/>
</dbReference>
<keyword evidence="6" id="KW-0349">Heme</keyword>
<comment type="subunit">
    <text evidence="12">Part of an enzyme complex containing four subunits: a flavoprotein, an iron-sulfur protein, plus two membrane-anchoring proteins, SdhC and SdhD. The complex can form homotrimers.</text>
</comment>
<keyword evidence="11 13" id="KW-0472">Membrane</keyword>
<reference evidence="14 15" key="1">
    <citation type="submission" date="2018-11" db="EMBL/GenBank/DDBJ databases">
        <title>Genome sequencing of Lautropia sp. KCOM 2505 (= ChDC F240).</title>
        <authorList>
            <person name="Kook J.-K."/>
            <person name="Park S.-N."/>
            <person name="Lim Y.K."/>
        </authorList>
    </citation>
    <scope>NUCLEOTIDE SEQUENCE [LARGE SCALE GENOMIC DNA]</scope>
    <source>
        <strain evidence="14 15">KCOM 2505</strain>
    </source>
</reference>
<evidence type="ECO:0000313" key="14">
    <source>
        <dbReference type="EMBL" id="RRN46121.1"/>
    </source>
</evidence>
<dbReference type="GO" id="GO:0046872">
    <property type="term" value="F:metal ion binding"/>
    <property type="evidence" value="ECO:0007669"/>
    <property type="project" value="UniProtKB-KW"/>
</dbReference>
<evidence type="ECO:0000256" key="11">
    <source>
        <dbReference type="ARBA" id="ARBA00023136"/>
    </source>
</evidence>
<comment type="function">
    <text evidence="2">Membrane-anchoring subunit of succinate dehydrogenase (SDH).</text>
</comment>
<gene>
    <name evidence="14" type="primary">sdhC</name>
    <name evidence="14" type="ORF">EHV23_05440</name>
</gene>
<keyword evidence="10" id="KW-0408">Iron</keyword>
<dbReference type="InterPro" id="IPR014314">
    <property type="entry name" value="Succ_DH_cytb556"/>
</dbReference>
<feature type="transmembrane region" description="Helical" evidence="13">
    <location>
        <begin position="125"/>
        <end position="149"/>
    </location>
</feature>
<evidence type="ECO:0000256" key="13">
    <source>
        <dbReference type="SAM" id="Phobius"/>
    </source>
</evidence>
<feature type="transmembrane region" description="Helical" evidence="13">
    <location>
        <begin position="88"/>
        <end position="113"/>
    </location>
</feature>
<comment type="similarity">
    <text evidence="4">Belongs to the cytochrome b560 family.</text>
</comment>
<dbReference type="OrthoDB" id="9799441at2"/>
<dbReference type="CDD" id="cd03499">
    <property type="entry name" value="SQR_TypeC_SdhC"/>
    <property type="match status" value="1"/>
</dbReference>
<organism evidence="14 15">
    <name type="scientific">Lautropia dentalis</name>
    <dbReference type="NCBI Taxonomy" id="2490857"/>
    <lineage>
        <taxon>Bacteria</taxon>
        <taxon>Pseudomonadati</taxon>
        <taxon>Pseudomonadota</taxon>
        <taxon>Betaproteobacteria</taxon>
        <taxon>Burkholderiales</taxon>
        <taxon>Burkholderiaceae</taxon>
        <taxon>Lautropia</taxon>
    </lineage>
</organism>
<dbReference type="Proteomes" id="UP000270261">
    <property type="component" value="Unassembled WGS sequence"/>
</dbReference>
<evidence type="ECO:0000313" key="15">
    <source>
        <dbReference type="Proteomes" id="UP000270261"/>
    </source>
</evidence>
<sequence>MAQGHPAETPEQRRARRAAVKKPTNVGLDQLLGHYLPAMAPAAQVSILHRASGMLMFLLGIPFVLYLLSQSLTSEASFAQYSAVVHSWFGKLVLLALIWAFCHHLCAGIRFIILDMHFLTEKPQAMRSALVVLGASLVMTAIFGGMLLFS</sequence>
<dbReference type="Gene3D" id="1.20.1300.10">
    <property type="entry name" value="Fumarate reductase/succinate dehydrogenase, transmembrane subunit"/>
    <property type="match status" value="1"/>
</dbReference>
<dbReference type="InterPro" id="IPR000701">
    <property type="entry name" value="SuccDH_FuR_B_TM-su"/>
</dbReference>
<dbReference type="EMBL" id="RRUE01000001">
    <property type="protein sequence ID" value="RRN46121.1"/>
    <property type="molecule type" value="Genomic_DNA"/>
</dbReference>
<dbReference type="GO" id="GO:0016020">
    <property type="term" value="C:membrane"/>
    <property type="evidence" value="ECO:0007669"/>
    <property type="project" value="UniProtKB-SubCell"/>
</dbReference>
<evidence type="ECO:0000256" key="6">
    <source>
        <dbReference type="ARBA" id="ARBA00022617"/>
    </source>
</evidence>
<keyword evidence="8" id="KW-0479">Metal-binding</keyword>
<dbReference type="GO" id="GO:0009055">
    <property type="term" value="F:electron transfer activity"/>
    <property type="evidence" value="ECO:0007669"/>
    <property type="project" value="InterPro"/>
</dbReference>
<evidence type="ECO:0000256" key="7">
    <source>
        <dbReference type="ARBA" id="ARBA00022692"/>
    </source>
</evidence>
<feature type="transmembrane region" description="Helical" evidence="13">
    <location>
        <begin position="47"/>
        <end position="68"/>
    </location>
</feature>
<accession>A0A3R8LT59</accession>
<evidence type="ECO:0000256" key="3">
    <source>
        <dbReference type="ARBA" id="ARBA00004370"/>
    </source>
</evidence>
<name>A0A3R8LT59_9BURK</name>
<comment type="subcellular location">
    <subcellularLocation>
        <location evidence="3">Membrane</location>
    </subcellularLocation>
</comment>
<keyword evidence="9 13" id="KW-1133">Transmembrane helix</keyword>
<dbReference type="InterPro" id="IPR034804">
    <property type="entry name" value="SQR/QFR_C/D"/>
</dbReference>
<dbReference type="SUPFAM" id="SSF81343">
    <property type="entry name" value="Fumarate reductase respiratory complex transmembrane subunits"/>
    <property type="match status" value="1"/>
</dbReference>
<dbReference type="NCBIfam" id="TIGR02970">
    <property type="entry name" value="succ_dehyd_cytB"/>
    <property type="match status" value="1"/>
</dbReference>